<reference evidence="2" key="1">
    <citation type="submission" date="2021-02" db="EMBL/GenBank/DDBJ databases">
        <title>Genome-Resolved Metagenomics of a Microbial Community Performing Photosynthetic Biological Nutrient Removal.</title>
        <authorList>
            <person name="Mcdaniel E.A."/>
        </authorList>
    </citation>
    <scope>NUCLEOTIDE SEQUENCE</scope>
    <source>
        <strain evidence="2">UWPOB_OBS1</strain>
    </source>
</reference>
<dbReference type="AlphaFoldDB" id="A0A8J7PL02"/>
<organism evidence="2 3">
    <name type="scientific">Candidatus Obscuribacter phosphatis</name>
    <dbReference type="NCBI Taxonomy" id="1906157"/>
    <lineage>
        <taxon>Bacteria</taxon>
        <taxon>Bacillati</taxon>
        <taxon>Candidatus Melainabacteria</taxon>
        <taxon>Candidatus Obscuribacterales</taxon>
        <taxon>Candidatus Obscuribacteraceae</taxon>
        <taxon>Candidatus Obscuribacter</taxon>
    </lineage>
</organism>
<dbReference type="EMBL" id="JAFLCK010000005">
    <property type="protein sequence ID" value="MBN8659762.1"/>
    <property type="molecule type" value="Genomic_DNA"/>
</dbReference>
<protein>
    <submittedName>
        <fullName evidence="2">AtpZ/AtpI family protein</fullName>
    </submittedName>
</protein>
<comment type="caution">
    <text evidence="2">The sequence shown here is derived from an EMBL/GenBank/DDBJ whole genome shotgun (WGS) entry which is preliminary data.</text>
</comment>
<dbReference type="InterPro" id="IPR032820">
    <property type="entry name" value="ATPase_put"/>
</dbReference>
<evidence type="ECO:0000313" key="3">
    <source>
        <dbReference type="Proteomes" id="UP000664277"/>
    </source>
</evidence>
<evidence type="ECO:0000313" key="2">
    <source>
        <dbReference type="EMBL" id="MBN8659762.1"/>
    </source>
</evidence>
<evidence type="ECO:0000256" key="1">
    <source>
        <dbReference type="SAM" id="Phobius"/>
    </source>
</evidence>
<sequence length="91" mass="9605">MKNESQPPEDPAKSVNDGGQSLGAQILIASEMGSAIVFLSLAGYFAGNFLDQRVHCAPYGVVVGILLGLTLGLAFVVKRSNELDKKAVSRK</sequence>
<feature type="transmembrane region" description="Helical" evidence="1">
    <location>
        <begin position="57"/>
        <end position="77"/>
    </location>
</feature>
<feature type="transmembrane region" description="Helical" evidence="1">
    <location>
        <begin position="21"/>
        <end position="45"/>
    </location>
</feature>
<accession>A0A8J7PL02</accession>
<gene>
    <name evidence="2" type="ORF">J0M35_05330</name>
</gene>
<proteinExistence type="predicted"/>
<keyword evidence="1" id="KW-1133">Transmembrane helix</keyword>
<keyword evidence="1" id="KW-0472">Membrane</keyword>
<name>A0A8J7PL02_9BACT</name>
<keyword evidence="1" id="KW-0812">Transmembrane</keyword>
<dbReference type="Proteomes" id="UP000664277">
    <property type="component" value="Unassembled WGS sequence"/>
</dbReference>
<dbReference type="Pfam" id="PF09527">
    <property type="entry name" value="ATPase_gene1"/>
    <property type="match status" value="1"/>
</dbReference>